<keyword evidence="1" id="KW-0812">Transmembrane</keyword>
<evidence type="ECO:0000313" key="2">
    <source>
        <dbReference type="EMBL" id="AFY87879.1"/>
    </source>
</evidence>
<dbReference type="HOGENOM" id="CLU_218749_0_0_3"/>
<keyword evidence="1" id="KW-0472">Membrane</keyword>
<gene>
    <name evidence="2" type="ORF">Chro_2388</name>
</gene>
<dbReference type="AlphaFoldDB" id="K9U0Y0"/>
<protein>
    <submittedName>
        <fullName evidence="2">Uncharacterized protein</fullName>
    </submittedName>
</protein>
<accession>K9U0Y0</accession>
<feature type="transmembrane region" description="Helical" evidence="1">
    <location>
        <begin position="6"/>
        <end position="26"/>
    </location>
</feature>
<evidence type="ECO:0000256" key="1">
    <source>
        <dbReference type="SAM" id="Phobius"/>
    </source>
</evidence>
<keyword evidence="3" id="KW-1185">Reference proteome</keyword>
<dbReference type="STRING" id="251229.Chro_2388"/>
<evidence type="ECO:0000313" key="3">
    <source>
        <dbReference type="Proteomes" id="UP000010384"/>
    </source>
</evidence>
<dbReference type="EMBL" id="CP003597">
    <property type="protein sequence ID" value="AFY87879.1"/>
    <property type="molecule type" value="Genomic_DNA"/>
</dbReference>
<reference evidence="2 3" key="1">
    <citation type="submission" date="2012-06" db="EMBL/GenBank/DDBJ databases">
        <title>Finished chromosome of genome of Chroococcidiopsis thermalis PCC 7203.</title>
        <authorList>
            <consortium name="US DOE Joint Genome Institute"/>
            <person name="Gugger M."/>
            <person name="Coursin T."/>
            <person name="Rippka R."/>
            <person name="Tandeau De Marsac N."/>
            <person name="Huntemann M."/>
            <person name="Wei C.-L."/>
            <person name="Han J."/>
            <person name="Detter J.C."/>
            <person name="Han C."/>
            <person name="Tapia R."/>
            <person name="Davenport K."/>
            <person name="Daligault H."/>
            <person name="Erkkila T."/>
            <person name="Gu W."/>
            <person name="Munk A.C.C."/>
            <person name="Teshima H."/>
            <person name="Xu Y."/>
            <person name="Chain P."/>
            <person name="Chen A."/>
            <person name="Krypides N."/>
            <person name="Mavromatis K."/>
            <person name="Markowitz V."/>
            <person name="Szeto E."/>
            <person name="Ivanova N."/>
            <person name="Mikhailova N."/>
            <person name="Ovchinnikova G."/>
            <person name="Pagani I."/>
            <person name="Pati A."/>
            <person name="Goodwin L."/>
            <person name="Peters L."/>
            <person name="Pitluck S."/>
            <person name="Woyke T."/>
            <person name="Kerfeld C."/>
        </authorList>
    </citation>
    <scope>NUCLEOTIDE SEQUENCE [LARGE SCALE GENOMIC DNA]</scope>
    <source>
        <strain evidence="2 3">PCC 7203</strain>
    </source>
</reference>
<dbReference type="eggNOG" id="ENOG5033JCF">
    <property type="taxonomic scope" value="Bacteria"/>
</dbReference>
<name>K9U0Y0_CHRTP</name>
<organism evidence="2 3">
    <name type="scientific">Chroococcidiopsis thermalis (strain PCC 7203)</name>
    <dbReference type="NCBI Taxonomy" id="251229"/>
    <lineage>
        <taxon>Bacteria</taxon>
        <taxon>Bacillati</taxon>
        <taxon>Cyanobacteriota</taxon>
        <taxon>Cyanophyceae</taxon>
        <taxon>Chroococcidiopsidales</taxon>
        <taxon>Chroococcidiopsidaceae</taxon>
        <taxon>Chroococcidiopsis</taxon>
    </lineage>
</organism>
<dbReference type="InParanoid" id="K9U0Y0"/>
<dbReference type="KEGG" id="cthe:Chro_2388"/>
<dbReference type="Proteomes" id="UP000010384">
    <property type="component" value="Chromosome"/>
</dbReference>
<sequence>MENTQTLDLITGGIAIAILIGGYLMMFTDIFTRKKK</sequence>
<keyword evidence="1" id="KW-1133">Transmembrane helix</keyword>
<proteinExistence type="predicted"/>